<evidence type="ECO:0000256" key="3">
    <source>
        <dbReference type="ARBA" id="ARBA00022475"/>
    </source>
</evidence>
<dbReference type="OMA" id="PHIHQVN"/>
<feature type="transmembrane region" description="Helical" evidence="8">
    <location>
        <begin position="362"/>
        <end position="379"/>
    </location>
</feature>
<dbReference type="InterPro" id="IPR018227">
    <property type="entry name" value="Amino_acid_transport_2"/>
</dbReference>
<comment type="subcellular location">
    <subcellularLocation>
        <location evidence="1">Cell inner membrane</location>
        <topology evidence="1">Multi-pass membrane protein</topology>
    </subcellularLocation>
</comment>
<keyword evidence="10" id="KW-1185">Reference proteome</keyword>
<keyword evidence="4" id="KW-0997">Cell inner membrane</keyword>
<dbReference type="Pfam" id="PF03222">
    <property type="entry name" value="Trp_Tyr_perm"/>
    <property type="match status" value="2"/>
</dbReference>
<evidence type="ECO:0000256" key="8">
    <source>
        <dbReference type="SAM" id="Phobius"/>
    </source>
</evidence>
<evidence type="ECO:0000256" key="1">
    <source>
        <dbReference type="ARBA" id="ARBA00004429"/>
    </source>
</evidence>
<keyword evidence="3" id="KW-1003">Cell membrane</keyword>
<feature type="transmembrane region" description="Helical" evidence="8">
    <location>
        <begin position="219"/>
        <end position="238"/>
    </location>
</feature>
<organism evidence="9 10">
    <name type="scientific">Chondrus crispus</name>
    <name type="common">Carrageen Irish moss</name>
    <name type="synonym">Polymorpha crispa</name>
    <dbReference type="NCBI Taxonomy" id="2769"/>
    <lineage>
        <taxon>Eukaryota</taxon>
        <taxon>Rhodophyta</taxon>
        <taxon>Florideophyceae</taxon>
        <taxon>Rhodymeniophycidae</taxon>
        <taxon>Gigartinales</taxon>
        <taxon>Gigartinaceae</taxon>
        <taxon>Chondrus</taxon>
    </lineage>
</organism>
<evidence type="ECO:0000256" key="6">
    <source>
        <dbReference type="ARBA" id="ARBA00022989"/>
    </source>
</evidence>
<dbReference type="GeneID" id="17321104"/>
<dbReference type="GO" id="GO:0003333">
    <property type="term" value="P:amino acid transmembrane transport"/>
    <property type="evidence" value="ECO:0007669"/>
    <property type="project" value="InterPro"/>
</dbReference>
<feature type="transmembrane region" description="Helical" evidence="8">
    <location>
        <begin position="250"/>
        <end position="276"/>
    </location>
</feature>
<dbReference type="RefSeq" id="XP_005713394.1">
    <property type="nucleotide sequence ID" value="XM_005713337.1"/>
</dbReference>
<dbReference type="EMBL" id="HG001650">
    <property type="protein sequence ID" value="CDF33591.1"/>
    <property type="molecule type" value="Genomic_DNA"/>
</dbReference>
<evidence type="ECO:0000256" key="4">
    <source>
        <dbReference type="ARBA" id="ARBA00022519"/>
    </source>
</evidence>
<sequence>MKRNPLSAPSLPLTFAAPAGYVPSSFALVGVWAYMSTTGLLISELSINVACSIGRPSGVSLLSLGELTLGKAGSVVAALSYTLLHYAILTAYTSQGGAMLIELLRWAESALHTSNVLPPQALMGTLFAVAIGGGMYALSKGTVERINNAMVAAVIASFGLVVAGAGGHVDASRLLSDMHWGSLVHGSILPVLFVSCVYHNVVSTVTMRLEGDRKKIRRVILGGSALPLAMFLIYNGAILGSGGLAAQDGLAVACFSLLAVATSFVGFVEGLTELWTDVRITALGQSQAHVAKTKYQSFIATLVPPVAFTALSPDIFLPALDAAGTYGIAVLFGGLPAAMAWRNRQKEGKKGFKPFLGGGNGVLALVALIPALLIGNRILEGVHNKNHKQAVHIADL</sequence>
<evidence type="ECO:0000256" key="5">
    <source>
        <dbReference type="ARBA" id="ARBA00022692"/>
    </source>
</evidence>
<evidence type="ECO:0000256" key="2">
    <source>
        <dbReference type="ARBA" id="ARBA00022448"/>
    </source>
</evidence>
<keyword evidence="5 8" id="KW-0812">Transmembrane</keyword>
<dbReference type="OrthoDB" id="5287at2759"/>
<dbReference type="Proteomes" id="UP000012073">
    <property type="component" value="Unassembled WGS sequence"/>
</dbReference>
<proteinExistence type="predicted"/>
<keyword evidence="7 8" id="KW-0472">Membrane</keyword>
<keyword evidence="2" id="KW-0813">Transport</keyword>
<dbReference type="KEGG" id="ccp:CHC_T00002313001"/>
<gene>
    <name evidence="9" type="ORF">CHC_T00002313001</name>
</gene>
<feature type="transmembrane region" description="Helical" evidence="8">
    <location>
        <begin position="297"/>
        <end position="317"/>
    </location>
</feature>
<dbReference type="PANTHER" id="PTHR32195:SF26">
    <property type="entry name" value="TRYPTOPHAN OR TYROSINE TRANSPORTER PROTEIN"/>
    <property type="match status" value="1"/>
</dbReference>
<keyword evidence="6 8" id="KW-1133">Transmembrane helix</keyword>
<evidence type="ECO:0000256" key="7">
    <source>
        <dbReference type="ARBA" id="ARBA00023136"/>
    </source>
</evidence>
<accession>R7Q890</accession>
<dbReference type="PhylomeDB" id="R7Q890"/>
<dbReference type="GO" id="GO:0005886">
    <property type="term" value="C:plasma membrane"/>
    <property type="evidence" value="ECO:0007669"/>
    <property type="project" value="UniProtKB-SubCell"/>
</dbReference>
<reference evidence="10" key="1">
    <citation type="journal article" date="2013" name="Proc. Natl. Acad. Sci. U.S.A.">
        <title>Genome structure and metabolic features in the red seaweed Chondrus crispus shed light on evolution of the Archaeplastida.</title>
        <authorList>
            <person name="Collen J."/>
            <person name="Porcel B."/>
            <person name="Carre W."/>
            <person name="Ball S.G."/>
            <person name="Chaparro C."/>
            <person name="Tonon T."/>
            <person name="Barbeyron T."/>
            <person name="Michel G."/>
            <person name="Noel B."/>
            <person name="Valentin K."/>
            <person name="Elias M."/>
            <person name="Artiguenave F."/>
            <person name="Arun A."/>
            <person name="Aury J.M."/>
            <person name="Barbosa-Neto J.F."/>
            <person name="Bothwell J.H."/>
            <person name="Bouget F.Y."/>
            <person name="Brillet L."/>
            <person name="Cabello-Hurtado F."/>
            <person name="Capella-Gutierrez S."/>
            <person name="Charrier B."/>
            <person name="Cladiere L."/>
            <person name="Cock J.M."/>
            <person name="Coelho S.M."/>
            <person name="Colleoni C."/>
            <person name="Czjzek M."/>
            <person name="Da Silva C."/>
            <person name="Delage L."/>
            <person name="Denoeud F."/>
            <person name="Deschamps P."/>
            <person name="Dittami S.M."/>
            <person name="Gabaldon T."/>
            <person name="Gachon C.M."/>
            <person name="Groisillier A."/>
            <person name="Herve C."/>
            <person name="Jabbari K."/>
            <person name="Katinka M."/>
            <person name="Kloareg B."/>
            <person name="Kowalczyk N."/>
            <person name="Labadie K."/>
            <person name="Leblanc C."/>
            <person name="Lopez P.J."/>
            <person name="McLachlan D.H."/>
            <person name="Meslet-Cladiere L."/>
            <person name="Moustafa A."/>
            <person name="Nehr Z."/>
            <person name="Nyvall Collen P."/>
            <person name="Panaud O."/>
            <person name="Partensky F."/>
            <person name="Poulain J."/>
            <person name="Rensing S.A."/>
            <person name="Rousvoal S."/>
            <person name="Samson G."/>
            <person name="Symeonidi A."/>
            <person name="Weissenbach J."/>
            <person name="Zambounis A."/>
            <person name="Wincker P."/>
            <person name="Boyen C."/>
        </authorList>
    </citation>
    <scope>NUCLEOTIDE SEQUENCE [LARGE SCALE GENOMIC DNA]</scope>
    <source>
        <strain evidence="10">cv. Stackhouse</strain>
    </source>
</reference>
<name>R7Q890_CHOCR</name>
<dbReference type="AlphaFoldDB" id="R7Q890"/>
<protein>
    <submittedName>
        <fullName evidence="9">Uncharacterized protein</fullName>
    </submittedName>
</protein>
<dbReference type="Gramene" id="CDF33591">
    <property type="protein sequence ID" value="CDF33591"/>
    <property type="gene ID" value="CHC_T00002313001"/>
</dbReference>
<feature type="transmembrane region" description="Helical" evidence="8">
    <location>
        <begin position="150"/>
        <end position="168"/>
    </location>
</feature>
<feature type="transmembrane region" description="Helical" evidence="8">
    <location>
        <begin position="188"/>
        <end position="207"/>
    </location>
</feature>
<evidence type="ECO:0000313" key="10">
    <source>
        <dbReference type="Proteomes" id="UP000012073"/>
    </source>
</evidence>
<dbReference type="PANTHER" id="PTHR32195">
    <property type="entry name" value="OS07G0662800 PROTEIN"/>
    <property type="match status" value="1"/>
</dbReference>
<feature type="transmembrane region" description="Helical" evidence="8">
    <location>
        <begin position="323"/>
        <end position="341"/>
    </location>
</feature>
<feature type="transmembrane region" description="Helical" evidence="8">
    <location>
        <begin position="121"/>
        <end position="138"/>
    </location>
</feature>
<evidence type="ECO:0000313" key="9">
    <source>
        <dbReference type="EMBL" id="CDF33591.1"/>
    </source>
</evidence>